<comment type="caution">
    <text evidence="1">The sequence shown here is derived from an EMBL/GenBank/DDBJ whole genome shotgun (WGS) entry which is preliminary data.</text>
</comment>
<evidence type="ECO:0000313" key="1">
    <source>
        <dbReference type="EMBL" id="KYC44547.1"/>
    </source>
</evidence>
<reference evidence="1 2" key="1">
    <citation type="journal article" date="2016" name="ISME J.">
        <title>Chasing the elusive Euryarchaeota class WSA2: genomes reveal a uniquely fastidious methyl-reducing methanogen.</title>
        <authorList>
            <person name="Nobu M.K."/>
            <person name="Narihiro T."/>
            <person name="Kuroda K."/>
            <person name="Mei R."/>
            <person name="Liu W.T."/>
        </authorList>
    </citation>
    <scope>NUCLEOTIDE SEQUENCE [LARGE SCALE GENOMIC DNA]</scope>
    <source>
        <strain evidence="1">U1lsi0528_Bin055</strain>
    </source>
</reference>
<accession>A0A150IHX3</accession>
<dbReference type="AlphaFoldDB" id="A0A150IHX3"/>
<sequence length="182" mass="21163">MSLAMDNSTIQSDITNINWSGDISFNSFNSILRPGLANELVDWDLQTVRSQRNSCSKTDCNPEFSITEKPRANAQRISHKIREMAKDQHFNTVLRTAFEEVSFLLDCENMGYEITVDVEEDKEIPEWKETVLSIRLFNVSEEKTFQIWEIIEDNIQSRINIMGNENITEKYENLVITVNNFE</sequence>
<evidence type="ECO:0000313" key="2">
    <source>
        <dbReference type="Proteomes" id="UP000075398"/>
    </source>
</evidence>
<organism evidence="1 2">
    <name type="scientific">Candidatus Methanofastidiosum methylothiophilum</name>
    <dbReference type="NCBI Taxonomy" id="1705564"/>
    <lineage>
        <taxon>Archaea</taxon>
        <taxon>Methanobacteriati</taxon>
        <taxon>Methanobacteriota</taxon>
        <taxon>Stenosarchaea group</taxon>
        <taxon>Candidatus Methanofastidiosia</taxon>
        <taxon>Candidatus Methanofastidiosales</taxon>
        <taxon>Candidatus Methanofastidiosaceae</taxon>
        <taxon>Candidatus Methanofastidiosum</taxon>
    </lineage>
</organism>
<gene>
    <name evidence="1" type="ORF">AMQ22_02292</name>
</gene>
<proteinExistence type="predicted"/>
<dbReference type="Proteomes" id="UP000075398">
    <property type="component" value="Unassembled WGS sequence"/>
</dbReference>
<protein>
    <submittedName>
        <fullName evidence="1">Uncharacterized protein</fullName>
    </submittedName>
</protein>
<name>A0A150IHX3_9EURY</name>
<dbReference type="EMBL" id="LNGC01000271">
    <property type="protein sequence ID" value="KYC44547.1"/>
    <property type="molecule type" value="Genomic_DNA"/>
</dbReference>